<dbReference type="HAMAP" id="MF_01635">
    <property type="entry name" value="UbiA"/>
    <property type="match status" value="1"/>
</dbReference>
<comment type="subcellular location">
    <subcellularLocation>
        <location evidence="2">Membrane</location>
        <topology evidence="2">Multi-pass membrane protein</topology>
    </subcellularLocation>
    <subcellularLocation>
        <location evidence="9">Mitochondrion inner membrane</location>
        <topology evidence="9">Multi-pass membrane protein</topology>
        <orientation evidence="9">Matrix side</orientation>
    </subcellularLocation>
</comment>
<dbReference type="PANTHER" id="PTHR11048:SF28">
    <property type="entry name" value="4-HYDROXYBENZOATE POLYPRENYLTRANSFERASE, MITOCHONDRIAL"/>
    <property type="match status" value="1"/>
</dbReference>
<evidence type="ECO:0000256" key="2">
    <source>
        <dbReference type="ARBA" id="ARBA00004141"/>
    </source>
</evidence>
<dbReference type="EMBL" id="KZ805343">
    <property type="protein sequence ID" value="PVI02413.1"/>
    <property type="molecule type" value="Genomic_DNA"/>
</dbReference>
<dbReference type="InterPro" id="IPR006370">
    <property type="entry name" value="HB_polyprenyltransferase-like"/>
</dbReference>
<keyword evidence="9" id="KW-0496">Mitochondrion</keyword>
<evidence type="ECO:0000256" key="8">
    <source>
        <dbReference type="ARBA" id="ARBA00023136"/>
    </source>
</evidence>
<keyword evidence="9" id="KW-0999">Mitochondrion inner membrane</keyword>
<comment type="similarity">
    <text evidence="4 9">Belongs to the UbiA prenyltransferase family.</text>
</comment>
<dbReference type="OrthoDB" id="18170at2759"/>
<keyword evidence="8 9" id="KW-0472">Membrane</keyword>
<dbReference type="STRING" id="97972.A0A2V1DVP1"/>
<organism evidence="10 11">
    <name type="scientific">Periconia macrospinosa</name>
    <dbReference type="NCBI Taxonomy" id="97972"/>
    <lineage>
        <taxon>Eukaryota</taxon>
        <taxon>Fungi</taxon>
        <taxon>Dikarya</taxon>
        <taxon>Ascomycota</taxon>
        <taxon>Pezizomycotina</taxon>
        <taxon>Dothideomycetes</taxon>
        <taxon>Pleosporomycetidae</taxon>
        <taxon>Pleosporales</taxon>
        <taxon>Massarineae</taxon>
        <taxon>Periconiaceae</taxon>
        <taxon>Periconia</taxon>
    </lineage>
</organism>
<keyword evidence="11" id="KW-1185">Reference proteome</keyword>
<dbReference type="CDD" id="cd13959">
    <property type="entry name" value="PT_UbiA_COQ2"/>
    <property type="match status" value="1"/>
</dbReference>
<dbReference type="GO" id="GO:0008299">
    <property type="term" value="P:isoprenoid biosynthetic process"/>
    <property type="evidence" value="ECO:0007669"/>
    <property type="project" value="UniProtKB-UniRule"/>
</dbReference>
<dbReference type="FunFam" id="1.20.120.1780:FF:000001">
    <property type="entry name" value="4-hydroxybenzoate octaprenyltransferase"/>
    <property type="match status" value="1"/>
</dbReference>
<comment type="pathway">
    <text evidence="9">Cofactor biosynthesis; ubiquinone biosynthesis.</text>
</comment>
<comment type="function">
    <text evidence="9">Catalyzes the prenylation of para-hydroxybenzoate (PHB) with an all-trans polyprenyl group. Mediates the second step in the final reaction sequence of coenzyme Q (CoQ) biosynthesis, which is the condensation of the polyisoprenoid side chain with PHB, generating the first membrane-bound Q intermediate.</text>
</comment>
<dbReference type="PANTHER" id="PTHR11048">
    <property type="entry name" value="PRENYLTRANSFERASES"/>
    <property type="match status" value="1"/>
</dbReference>
<dbReference type="AlphaFoldDB" id="A0A2V1DVP1"/>
<evidence type="ECO:0000256" key="5">
    <source>
        <dbReference type="ARBA" id="ARBA00022679"/>
    </source>
</evidence>
<accession>A0A2V1DVP1</accession>
<evidence type="ECO:0000256" key="6">
    <source>
        <dbReference type="ARBA" id="ARBA00022692"/>
    </source>
</evidence>
<evidence type="ECO:0000313" key="10">
    <source>
        <dbReference type="EMBL" id="PVI02413.1"/>
    </source>
</evidence>
<sequence>MLDTNTNQPTPLPEYKLPTTGILSYVPKSWVPYGELMRIDKPTGIYAFYFHHLFGTLLACILLQSPPNLHLLKINTILFLGCIFMRGAACSWNDTLDCEYDRQVLRCRLRPIARRALSTTQGHIFTAFLAVVALAFLVQLPTDCWILAIPKICLLALYPFAKRFTDFPQLVLGFEMSSGLFIGVAAMGYNFRNIQLHDSITLGLFYAAQICWTVIYDTVYAQQDVEDDAKAGVRSMAVRFKDGPRTLLAWVAIVKVVLLVTIGWVQEWGISYYSITCAGTAALLFWNVYTLDLKSPAECMWWFVYGSRMVGATMSAGLALESFFNSY</sequence>
<gene>
    <name evidence="10" type="ORF">DM02DRAFT_641283</name>
</gene>
<dbReference type="InterPro" id="IPR044878">
    <property type="entry name" value="UbiA_sf"/>
</dbReference>
<feature type="transmembrane region" description="Helical" evidence="9">
    <location>
        <begin position="167"/>
        <end position="189"/>
    </location>
</feature>
<reference evidence="10 11" key="1">
    <citation type="journal article" date="2018" name="Sci. Rep.">
        <title>Comparative genomics provides insights into the lifestyle and reveals functional heterogeneity of dark septate endophytic fungi.</title>
        <authorList>
            <person name="Knapp D.G."/>
            <person name="Nemeth J.B."/>
            <person name="Barry K."/>
            <person name="Hainaut M."/>
            <person name="Henrissat B."/>
            <person name="Johnson J."/>
            <person name="Kuo A."/>
            <person name="Lim J.H.P."/>
            <person name="Lipzen A."/>
            <person name="Nolan M."/>
            <person name="Ohm R.A."/>
            <person name="Tamas L."/>
            <person name="Grigoriev I.V."/>
            <person name="Spatafora J.W."/>
            <person name="Nagy L.G."/>
            <person name="Kovacs G.M."/>
        </authorList>
    </citation>
    <scope>NUCLEOTIDE SEQUENCE [LARGE SCALE GENOMIC DNA]</scope>
    <source>
        <strain evidence="10 11">DSE2036</strain>
    </source>
</reference>
<evidence type="ECO:0000313" key="11">
    <source>
        <dbReference type="Proteomes" id="UP000244855"/>
    </source>
</evidence>
<dbReference type="GO" id="GO:0008412">
    <property type="term" value="F:4-hydroxybenzoate polyprenyltransferase activity"/>
    <property type="evidence" value="ECO:0007669"/>
    <property type="project" value="UniProtKB-EC"/>
</dbReference>
<dbReference type="Gene3D" id="1.10.357.140">
    <property type="entry name" value="UbiA prenyltransferase"/>
    <property type="match status" value="1"/>
</dbReference>
<keyword evidence="9" id="KW-0414">Isoprene biosynthesis</keyword>
<dbReference type="GO" id="GO:0005743">
    <property type="term" value="C:mitochondrial inner membrane"/>
    <property type="evidence" value="ECO:0007669"/>
    <property type="project" value="UniProtKB-SubCell"/>
</dbReference>
<evidence type="ECO:0000256" key="7">
    <source>
        <dbReference type="ARBA" id="ARBA00022989"/>
    </source>
</evidence>
<dbReference type="UniPathway" id="UPA00232"/>
<evidence type="ECO:0000256" key="3">
    <source>
        <dbReference type="ARBA" id="ARBA00005179"/>
    </source>
</evidence>
<keyword evidence="9" id="KW-0831">Ubiquinone biosynthesis</keyword>
<comment type="catalytic activity">
    <reaction evidence="9">
        <text>an all-trans-polyprenyl diphosphate + 4-hydroxybenzoate = a 4-hydroxy-3-(all-trans-polyprenyl)benzoate + diphosphate</text>
        <dbReference type="Rhea" id="RHEA:44504"/>
        <dbReference type="Rhea" id="RHEA-COMP:9514"/>
        <dbReference type="Rhea" id="RHEA-COMP:9564"/>
        <dbReference type="ChEBI" id="CHEBI:17879"/>
        <dbReference type="ChEBI" id="CHEBI:33019"/>
        <dbReference type="ChEBI" id="CHEBI:58914"/>
        <dbReference type="ChEBI" id="CHEBI:78396"/>
        <dbReference type="EC" id="2.5.1.39"/>
    </reaction>
</comment>
<keyword evidence="6 9" id="KW-0812">Transmembrane</keyword>
<dbReference type="Pfam" id="PF01040">
    <property type="entry name" value="UbiA"/>
    <property type="match status" value="1"/>
</dbReference>
<dbReference type="InterPro" id="IPR000537">
    <property type="entry name" value="UbiA_prenyltransferase"/>
</dbReference>
<dbReference type="GO" id="GO:0006744">
    <property type="term" value="P:ubiquinone biosynthetic process"/>
    <property type="evidence" value="ECO:0007669"/>
    <property type="project" value="UniProtKB-UniRule"/>
</dbReference>
<dbReference type="Proteomes" id="UP000244855">
    <property type="component" value="Unassembled WGS sequence"/>
</dbReference>
<feature type="transmembrane region" description="Helical" evidence="9">
    <location>
        <begin position="270"/>
        <end position="289"/>
    </location>
</feature>
<dbReference type="InterPro" id="IPR039653">
    <property type="entry name" value="Prenyltransferase"/>
</dbReference>
<dbReference type="EC" id="2.5.1.39" evidence="9"/>
<feature type="transmembrane region" description="Helical" evidence="9">
    <location>
        <begin position="246"/>
        <end position="264"/>
    </location>
</feature>
<dbReference type="Gene3D" id="1.20.120.1780">
    <property type="entry name" value="UbiA prenyltransferase"/>
    <property type="match status" value="1"/>
</dbReference>
<comment type="cofactor">
    <cofactor evidence="1 9">
        <name>Mg(2+)</name>
        <dbReference type="ChEBI" id="CHEBI:18420"/>
    </cofactor>
</comment>
<protein>
    <recommendedName>
        <fullName evidence="9">4-hydroxybenzoate polyprenyltransferase, mitochondrial</fullName>
        <shortName evidence="9">4-HB polyprenyltransferase</shortName>
        <ecNumber evidence="9">2.5.1.39</ecNumber>
    </recommendedName>
    <alternativeName>
        <fullName evidence="9">Para-hydroxybenzoate--polyprenyltransferase</fullName>
        <shortName evidence="9">PHB:PPT</shortName>
        <shortName evidence="9">PHB:polyprenyltransferase</shortName>
    </alternativeName>
</protein>
<evidence type="ECO:0000256" key="4">
    <source>
        <dbReference type="ARBA" id="ARBA00005985"/>
    </source>
</evidence>
<keyword evidence="5 9" id="KW-0808">Transferase</keyword>
<comment type="pathway">
    <text evidence="3">Secondary metabolite biosynthesis.</text>
</comment>
<dbReference type="FunFam" id="1.10.357.140:FF:000008">
    <property type="entry name" value="4-hydroxybenzoate octaprenyltransferase"/>
    <property type="match status" value="1"/>
</dbReference>
<name>A0A2V1DVP1_9PLEO</name>
<feature type="transmembrane region" description="Helical" evidence="9">
    <location>
        <begin position="301"/>
        <end position="320"/>
    </location>
</feature>
<proteinExistence type="inferred from homology"/>
<keyword evidence="7 9" id="KW-1133">Transmembrane helix</keyword>
<evidence type="ECO:0000256" key="9">
    <source>
        <dbReference type="HAMAP-Rule" id="MF_03189"/>
    </source>
</evidence>
<evidence type="ECO:0000256" key="1">
    <source>
        <dbReference type="ARBA" id="ARBA00001946"/>
    </source>
</evidence>